<name>A0A8R1E8B9_CAEJA</name>
<dbReference type="Proteomes" id="UP000005237">
    <property type="component" value="Unassembled WGS sequence"/>
</dbReference>
<reference evidence="1" key="2">
    <citation type="submission" date="2022-06" db="UniProtKB">
        <authorList>
            <consortium name="EnsemblMetazoa"/>
        </authorList>
    </citation>
    <scope>IDENTIFICATION</scope>
    <source>
        <strain evidence="1">DF5081</strain>
    </source>
</reference>
<evidence type="ECO:0000313" key="1">
    <source>
        <dbReference type="EnsemblMetazoa" id="CJA27289.1"/>
    </source>
</evidence>
<organism evidence="1 2">
    <name type="scientific">Caenorhabditis japonica</name>
    <dbReference type="NCBI Taxonomy" id="281687"/>
    <lineage>
        <taxon>Eukaryota</taxon>
        <taxon>Metazoa</taxon>
        <taxon>Ecdysozoa</taxon>
        <taxon>Nematoda</taxon>
        <taxon>Chromadorea</taxon>
        <taxon>Rhabditida</taxon>
        <taxon>Rhabditina</taxon>
        <taxon>Rhabditomorpha</taxon>
        <taxon>Rhabditoidea</taxon>
        <taxon>Rhabditidae</taxon>
        <taxon>Peloderinae</taxon>
        <taxon>Caenorhabditis</taxon>
    </lineage>
</organism>
<evidence type="ECO:0000313" key="2">
    <source>
        <dbReference type="Proteomes" id="UP000005237"/>
    </source>
</evidence>
<dbReference type="EnsemblMetazoa" id="CJA27289.1">
    <property type="protein sequence ID" value="CJA27289.1"/>
    <property type="gene ID" value="WBGene00182861"/>
</dbReference>
<sequence length="22" mass="2674">MRFYSVRVLFRAVLYRSTTNPP</sequence>
<protein>
    <submittedName>
        <fullName evidence="1">Uncharacterized protein</fullName>
    </submittedName>
</protein>
<proteinExistence type="predicted"/>
<reference evidence="2" key="1">
    <citation type="submission" date="2010-08" db="EMBL/GenBank/DDBJ databases">
        <authorList>
            <consortium name="Caenorhabditis japonica Sequencing Consortium"/>
            <person name="Wilson R.K."/>
        </authorList>
    </citation>
    <scope>NUCLEOTIDE SEQUENCE [LARGE SCALE GENOMIC DNA]</scope>
    <source>
        <strain evidence="2">DF5081</strain>
    </source>
</reference>
<accession>A0A8R1E8B9</accession>
<keyword evidence="2" id="KW-1185">Reference proteome</keyword>